<evidence type="ECO:0000259" key="2">
    <source>
        <dbReference type="Pfam" id="PF14297"/>
    </source>
</evidence>
<dbReference type="EMBL" id="DWZI01000056">
    <property type="protein sequence ID" value="HJA86727.1"/>
    <property type="molecule type" value="Genomic_DNA"/>
</dbReference>
<protein>
    <submittedName>
        <fullName evidence="3">DUF4373 domain-containing protein</fullName>
    </submittedName>
</protein>
<accession>A0A9D2HZ34</accession>
<dbReference type="InterPro" id="IPR025400">
    <property type="entry name" value="Lin1244/Lin1753-like_N"/>
</dbReference>
<comment type="caution">
    <text evidence="3">The sequence shown here is derived from an EMBL/GenBank/DDBJ whole genome shotgun (WGS) entry which is preliminary data.</text>
</comment>
<feature type="region of interest" description="Disordered" evidence="1">
    <location>
        <begin position="136"/>
        <end position="274"/>
    </location>
</feature>
<name>A0A9D2HZ34_9BACE</name>
<dbReference type="PANTHER" id="PTHR39196:SF1">
    <property type="entry name" value="PRIMOSOME, DNAD SUBUNIT"/>
    <property type="match status" value="1"/>
</dbReference>
<gene>
    <name evidence="3" type="ORF">H9950_11185</name>
</gene>
<feature type="domain" description="Lin1244/Lin1753-like N-terminal" evidence="2">
    <location>
        <begin position="11"/>
        <end position="105"/>
    </location>
</feature>
<dbReference type="PANTHER" id="PTHR39196">
    <property type="entry name" value="PRIMOSOME, DNAD SUBUNIT"/>
    <property type="match status" value="1"/>
</dbReference>
<dbReference type="AlphaFoldDB" id="A0A9D2HZ34"/>
<feature type="compositionally biased region" description="Basic and acidic residues" evidence="1">
    <location>
        <begin position="136"/>
        <end position="147"/>
    </location>
</feature>
<feature type="compositionally biased region" description="Basic and acidic residues" evidence="1">
    <location>
        <begin position="188"/>
        <end position="198"/>
    </location>
</feature>
<dbReference type="Pfam" id="PF14297">
    <property type="entry name" value="Lin1244_N"/>
    <property type="match status" value="1"/>
</dbReference>
<evidence type="ECO:0000313" key="3">
    <source>
        <dbReference type="EMBL" id="HJA86727.1"/>
    </source>
</evidence>
<evidence type="ECO:0000313" key="4">
    <source>
        <dbReference type="Proteomes" id="UP000823862"/>
    </source>
</evidence>
<organism evidence="3 4">
    <name type="scientific">Candidatus Bacteroides avicola</name>
    <dbReference type="NCBI Taxonomy" id="2838468"/>
    <lineage>
        <taxon>Bacteria</taxon>
        <taxon>Pseudomonadati</taxon>
        <taxon>Bacteroidota</taxon>
        <taxon>Bacteroidia</taxon>
        <taxon>Bacteroidales</taxon>
        <taxon>Bacteroidaceae</taxon>
        <taxon>Bacteroides</taxon>
    </lineage>
</organism>
<evidence type="ECO:0000256" key="1">
    <source>
        <dbReference type="SAM" id="MobiDB-lite"/>
    </source>
</evidence>
<sequence>MPKLKRQGIDFFTIHTDYLHSRAVRRVMKREGEAAIAVLMETYAAIYAGDGYYVEAGPRLFDDLADLFFRLEPEDVKRILETAIENGLFDAGLYSQYGILTSSGIQSEFIYATRKRINKSIDPRFNLLTDDDEALCCRDMPEPKTPDGQRSGLPRRKEDGENEGTEPTETCPEKVPGNTQKVPGTTQKAEDNAKKRDLTPQSTHTTRHNTTRHEENPLLKGSPGDGETEGAGWRPAEVDDGAGERTNGKPAAKQKAREWTQQDIDALQPPDDGLPRNLEGLKINFLQHRIPPKEQYAIILKSNYGVIGHPVWRGFGVLRESHGKIRQPSRYLLSLCVK</sequence>
<proteinExistence type="predicted"/>
<reference evidence="3" key="1">
    <citation type="journal article" date="2021" name="PeerJ">
        <title>Extensive microbial diversity within the chicken gut microbiome revealed by metagenomics and culture.</title>
        <authorList>
            <person name="Gilroy R."/>
            <person name="Ravi A."/>
            <person name="Getino M."/>
            <person name="Pursley I."/>
            <person name="Horton D.L."/>
            <person name="Alikhan N.F."/>
            <person name="Baker D."/>
            <person name="Gharbi K."/>
            <person name="Hall N."/>
            <person name="Watson M."/>
            <person name="Adriaenssens E.M."/>
            <person name="Foster-Nyarko E."/>
            <person name="Jarju S."/>
            <person name="Secka A."/>
            <person name="Antonio M."/>
            <person name="Oren A."/>
            <person name="Chaudhuri R.R."/>
            <person name="La Ragione R."/>
            <person name="Hildebrand F."/>
            <person name="Pallen M.J."/>
        </authorList>
    </citation>
    <scope>NUCLEOTIDE SEQUENCE</scope>
    <source>
        <strain evidence="3">ChiHjej12B11-9795</strain>
    </source>
</reference>
<dbReference type="Proteomes" id="UP000823862">
    <property type="component" value="Unassembled WGS sequence"/>
</dbReference>
<reference evidence="3" key="2">
    <citation type="submission" date="2021-04" db="EMBL/GenBank/DDBJ databases">
        <authorList>
            <person name="Gilroy R."/>
        </authorList>
    </citation>
    <scope>NUCLEOTIDE SEQUENCE</scope>
    <source>
        <strain evidence="3">ChiHjej12B11-9795</strain>
    </source>
</reference>
<feature type="compositionally biased region" description="Polar residues" evidence="1">
    <location>
        <begin position="177"/>
        <end position="187"/>
    </location>
</feature>